<keyword evidence="15" id="KW-0482">Metalloprotease</keyword>
<evidence type="ECO:0000256" key="13">
    <source>
        <dbReference type="ARBA" id="ARBA00022833"/>
    </source>
</evidence>
<evidence type="ECO:0000256" key="9">
    <source>
        <dbReference type="ARBA" id="ARBA00022723"/>
    </source>
</evidence>
<reference evidence="23 24" key="1">
    <citation type="submission" date="2019-12" db="EMBL/GenBank/DDBJ databases">
        <title>Chitinophaga sp. strain ysch24 (GDMCC 1.1355), whole genome shotgun sequence.</title>
        <authorList>
            <person name="Zhang X."/>
        </authorList>
    </citation>
    <scope>NUCLEOTIDE SEQUENCE [LARGE SCALE GENOMIC DNA]</scope>
    <source>
        <strain evidence="24">ysch24</strain>
    </source>
</reference>
<keyword evidence="7" id="KW-0121">Carboxypeptidase</keyword>
<feature type="signal peptide" evidence="21">
    <location>
        <begin position="1"/>
        <end position="18"/>
    </location>
</feature>
<comment type="subunit">
    <text evidence="19">Homodimer. The monomeric form is inactive while the homodimer is active.</text>
</comment>
<keyword evidence="6" id="KW-0964">Secreted</keyword>
<protein>
    <recommendedName>
        <fullName evidence="5">Carboxypeptidase Q</fullName>
    </recommendedName>
    <alternativeName>
        <fullName evidence="20">Plasma glutamate carboxypeptidase</fullName>
    </alternativeName>
</protein>
<dbReference type="GO" id="GO:0046872">
    <property type="term" value="F:metal ion binding"/>
    <property type="evidence" value="ECO:0007669"/>
    <property type="project" value="UniProtKB-KW"/>
</dbReference>
<dbReference type="GO" id="GO:0005576">
    <property type="term" value="C:extracellular region"/>
    <property type="evidence" value="ECO:0007669"/>
    <property type="project" value="UniProtKB-SubCell"/>
</dbReference>
<evidence type="ECO:0000313" key="23">
    <source>
        <dbReference type="EMBL" id="MVT07540.1"/>
    </source>
</evidence>
<dbReference type="InterPro" id="IPR039866">
    <property type="entry name" value="CPQ"/>
</dbReference>
<dbReference type="Gene3D" id="3.50.30.30">
    <property type="match status" value="1"/>
</dbReference>
<evidence type="ECO:0000256" key="8">
    <source>
        <dbReference type="ARBA" id="ARBA00022670"/>
    </source>
</evidence>
<evidence type="ECO:0000256" key="2">
    <source>
        <dbReference type="ARBA" id="ARBA00004371"/>
    </source>
</evidence>
<dbReference type="SUPFAM" id="SSF53187">
    <property type="entry name" value="Zn-dependent exopeptidases"/>
    <property type="match status" value="1"/>
</dbReference>
<evidence type="ECO:0000256" key="11">
    <source>
        <dbReference type="ARBA" id="ARBA00022801"/>
    </source>
</evidence>
<evidence type="ECO:0000256" key="17">
    <source>
        <dbReference type="ARBA" id="ARBA00023180"/>
    </source>
</evidence>
<keyword evidence="9" id="KW-0479">Metal-binding</keyword>
<dbReference type="PANTHER" id="PTHR12053:SF3">
    <property type="entry name" value="CARBOXYPEPTIDASE Q"/>
    <property type="match status" value="1"/>
</dbReference>
<evidence type="ECO:0000256" key="4">
    <source>
        <dbReference type="ARBA" id="ARBA00004613"/>
    </source>
</evidence>
<evidence type="ECO:0000256" key="10">
    <source>
        <dbReference type="ARBA" id="ARBA00022729"/>
    </source>
</evidence>
<dbReference type="GO" id="GO:0004180">
    <property type="term" value="F:carboxypeptidase activity"/>
    <property type="evidence" value="ECO:0007669"/>
    <property type="project" value="UniProtKB-KW"/>
</dbReference>
<evidence type="ECO:0000256" key="21">
    <source>
        <dbReference type="SAM" id="SignalP"/>
    </source>
</evidence>
<dbReference type="Gene3D" id="3.40.630.10">
    <property type="entry name" value="Zn peptidases"/>
    <property type="match status" value="1"/>
</dbReference>
<keyword evidence="11 23" id="KW-0378">Hydrolase</keyword>
<evidence type="ECO:0000313" key="24">
    <source>
        <dbReference type="Proteomes" id="UP000461730"/>
    </source>
</evidence>
<organism evidence="23 24">
    <name type="scientific">Chitinophaga tropicalis</name>
    <dbReference type="NCBI Taxonomy" id="2683588"/>
    <lineage>
        <taxon>Bacteria</taxon>
        <taxon>Pseudomonadati</taxon>
        <taxon>Bacteroidota</taxon>
        <taxon>Chitinophagia</taxon>
        <taxon>Chitinophagales</taxon>
        <taxon>Chitinophagaceae</taxon>
        <taxon>Chitinophaga</taxon>
    </lineage>
</organism>
<evidence type="ECO:0000256" key="12">
    <source>
        <dbReference type="ARBA" id="ARBA00022824"/>
    </source>
</evidence>
<comment type="subcellular location">
    <subcellularLocation>
        <location evidence="1">Endoplasmic reticulum</location>
    </subcellularLocation>
    <subcellularLocation>
        <location evidence="3">Golgi apparatus</location>
    </subcellularLocation>
    <subcellularLocation>
        <location evidence="2">Lysosome</location>
    </subcellularLocation>
    <subcellularLocation>
        <location evidence="4">Secreted</location>
    </subcellularLocation>
</comment>
<evidence type="ECO:0000256" key="7">
    <source>
        <dbReference type="ARBA" id="ARBA00022645"/>
    </source>
</evidence>
<keyword evidence="14" id="KW-0333">Golgi apparatus</keyword>
<dbReference type="InterPro" id="IPR007484">
    <property type="entry name" value="Peptidase_M28"/>
</dbReference>
<evidence type="ECO:0000259" key="22">
    <source>
        <dbReference type="Pfam" id="PF04389"/>
    </source>
</evidence>
<dbReference type="GO" id="GO:0006508">
    <property type="term" value="P:proteolysis"/>
    <property type="evidence" value="ECO:0007669"/>
    <property type="project" value="UniProtKB-KW"/>
</dbReference>
<evidence type="ECO:0000256" key="14">
    <source>
        <dbReference type="ARBA" id="ARBA00023034"/>
    </source>
</evidence>
<evidence type="ECO:0000256" key="1">
    <source>
        <dbReference type="ARBA" id="ARBA00004240"/>
    </source>
</evidence>
<dbReference type="EMBL" id="WRXN01000001">
    <property type="protein sequence ID" value="MVT07540.1"/>
    <property type="molecule type" value="Genomic_DNA"/>
</dbReference>
<sequence>MRKYLLPAFLACSLSVSAQQENDSLQLRHLASEILRHSKAYSDLKVLTQEVGGRLAGSPQMVKAEQWGEKALKAANADTVYLQECQVPHWVRGEKEEVRIISRRRDFIPPLNVLALGNSVGSGATGVTAPVLEVSSFEDLEAKKDQVKGKIVFYNYPFNPEFIRTFESYGDAVKYRGRGASQAAKYGALAVVVRSMTHGANNLPHTGAMAYNDSFPRIPAVAIGLEDADMLSNRLKGESDMKLYLRTSCRMLPDTTGHNVIAELRGTEHPEQIITVGGHLDSWDVNEGAHDDGTGCVQSIEIIRAFKARGIRPKHTIRVVLFANEENGTRGGRKYADVAKAKGEQHLFALESDAGGFTPRGFSFEMPAEKRAKILSWAPLFKPYDVYEFEAVGGGVDVGQLAAAMGTPIGELLPDSQRYFDLHHAANDVFEAVNKRELELGAFSMAALIYLVDKYGL</sequence>
<evidence type="ECO:0000256" key="19">
    <source>
        <dbReference type="ARBA" id="ARBA00025833"/>
    </source>
</evidence>
<evidence type="ECO:0000256" key="6">
    <source>
        <dbReference type="ARBA" id="ARBA00022525"/>
    </source>
</evidence>
<keyword evidence="10 21" id="KW-0732">Signal</keyword>
<keyword evidence="8" id="KW-0645">Protease</keyword>
<keyword evidence="12" id="KW-0256">Endoplasmic reticulum</keyword>
<feature type="chain" id="PRO_5029582314" description="Carboxypeptidase Q" evidence="21">
    <location>
        <begin position="19"/>
        <end position="457"/>
    </location>
</feature>
<dbReference type="RefSeq" id="WP_157304929.1">
    <property type="nucleotide sequence ID" value="NZ_WRXN01000001.1"/>
</dbReference>
<dbReference type="Proteomes" id="UP000461730">
    <property type="component" value="Unassembled WGS sequence"/>
</dbReference>
<feature type="domain" description="Peptidase M28" evidence="22">
    <location>
        <begin position="259"/>
        <end position="438"/>
    </location>
</feature>
<evidence type="ECO:0000256" key="5">
    <source>
        <dbReference type="ARBA" id="ARBA00014116"/>
    </source>
</evidence>
<dbReference type="GO" id="GO:0070573">
    <property type="term" value="F:metallodipeptidase activity"/>
    <property type="evidence" value="ECO:0007669"/>
    <property type="project" value="InterPro"/>
</dbReference>
<accession>A0A7K1TZR8</accession>
<evidence type="ECO:0000256" key="20">
    <source>
        <dbReference type="ARBA" id="ARBA00033328"/>
    </source>
</evidence>
<evidence type="ECO:0000256" key="3">
    <source>
        <dbReference type="ARBA" id="ARBA00004555"/>
    </source>
</evidence>
<comment type="caution">
    <text evidence="23">The sequence shown here is derived from an EMBL/GenBank/DDBJ whole genome shotgun (WGS) entry which is preliminary data.</text>
</comment>
<proteinExistence type="predicted"/>
<keyword evidence="18" id="KW-0458">Lysosome</keyword>
<keyword evidence="13" id="KW-0862">Zinc</keyword>
<name>A0A7K1TZR8_9BACT</name>
<evidence type="ECO:0000256" key="16">
    <source>
        <dbReference type="ARBA" id="ARBA00023145"/>
    </source>
</evidence>
<keyword evidence="24" id="KW-1185">Reference proteome</keyword>
<dbReference type="GO" id="GO:0005764">
    <property type="term" value="C:lysosome"/>
    <property type="evidence" value="ECO:0007669"/>
    <property type="project" value="UniProtKB-SubCell"/>
</dbReference>
<gene>
    <name evidence="23" type="ORF">GO493_04650</name>
</gene>
<keyword evidence="16" id="KW-0865">Zymogen</keyword>
<dbReference type="AlphaFoldDB" id="A0A7K1TZR8"/>
<keyword evidence="17" id="KW-0325">Glycoprotein</keyword>
<evidence type="ECO:0000256" key="15">
    <source>
        <dbReference type="ARBA" id="ARBA00023049"/>
    </source>
</evidence>
<evidence type="ECO:0000256" key="18">
    <source>
        <dbReference type="ARBA" id="ARBA00023228"/>
    </source>
</evidence>
<dbReference type="Pfam" id="PF04389">
    <property type="entry name" value="Peptidase_M28"/>
    <property type="match status" value="1"/>
</dbReference>
<dbReference type="PANTHER" id="PTHR12053">
    <property type="entry name" value="PROTEASE FAMILY M28 PLASMA GLUTAMATE CARBOXYPEPTIDASE-RELATED"/>
    <property type="match status" value="1"/>
</dbReference>